<proteinExistence type="predicted"/>
<evidence type="ECO:0000313" key="2">
    <source>
        <dbReference type="Proteomes" id="UP000681967"/>
    </source>
</evidence>
<sequence>TSFYFSLDANDNSDETNTATDTDQLRELILTDTYFQPIILLERIQFEE</sequence>
<feature type="non-terminal residue" evidence="1">
    <location>
        <position position="1"/>
    </location>
</feature>
<comment type="caution">
    <text evidence="1">The sequence shown here is derived from an EMBL/GenBank/DDBJ whole genome shotgun (WGS) entry which is preliminary data.</text>
</comment>
<name>A0A8S3GGA4_9BILA</name>
<protein>
    <submittedName>
        <fullName evidence="1">Uncharacterized protein</fullName>
    </submittedName>
</protein>
<dbReference type="AlphaFoldDB" id="A0A8S3GGA4"/>
<organism evidence="1 2">
    <name type="scientific">Rotaria magnacalcarata</name>
    <dbReference type="NCBI Taxonomy" id="392030"/>
    <lineage>
        <taxon>Eukaryota</taxon>
        <taxon>Metazoa</taxon>
        <taxon>Spiralia</taxon>
        <taxon>Gnathifera</taxon>
        <taxon>Rotifera</taxon>
        <taxon>Eurotatoria</taxon>
        <taxon>Bdelloidea</taxon>
        <taxon>Philodinida</taxon>
        <taxon>Philodinidae</taxon>
        <taxon>Rotaria</taxon>
    </lineage>
</organism>
<dbReference type="EMBL" id="CAJOBH010267112">
    <property type="protein sequence ID" value="CAF5161876.1"/>
    <property type="molecule type" value="Genomic_DNA"/>
</dbReference>
<accession>A0A8S3GGA4</accession>
<evidence type="ECO:0000313" key="1">
    <source>
        <dbReference type="EMBL" id="CAF5161876.1"/>
    </source>
</evidence>
<dbReference type="Proteomes" id="UP000681967">
    <property type="component" value="Unassembled WGS sequence"/>
</dbReference>
<reference evidence="1" key="1">
    <citation type="submission" date="2021-02" db="EMBL/GenBank/DDBJ databases">
        <authorList>
            <person name="Nowell W R."/>
        </authorList>
    </citation>
    <scope>NUCLEOTIDE SEQUENCE</scope>
</reference>
<gene>
    <name evidence="1" type="ORF">BYL167_LOCUS74835</name>
</gene>